<keyword evidence="8 12" id="KW-0028">Amino-acid biosynthesis</keyword>
<comment type="caution">
    <text evidence="15">The sequence shown here is derived from an EMBL/GenBank/DDBJ whole genome shotgun (WGS) entry which is preliminary data.</text>
</comment>
<evidence type="ECO:0000256" key="11">
    <source>
        <dbReference type="ARBA" id="ARBA00030547"/>
    </source>
</evidence>
<dbReference type="InterPro" id="IPR006063">
    <property type="entry name" value="HisA_bact_arch"/>
</dbReference>
<reference evidence="15 16" key="1">
    <citation type="submission" date="2023-06" db="EMBL/GenBank/DDBJ databases">
        <title>Influencing factors and mechanism of Cr(VI) reduction by facultative anaerobic Exiguobacterium sp. PY14.</title>
        <authorList>
            <person name="Zou L."/>
        </authorList>
    </citation>
    <scope>NUCLEOTIDE SEQUENCE [LARGE SCALE GENOMIC DNA]</scope>
    <source>
        <strain evidence="15 16">PY14</strain>
    </source>
</reference>
<keyword evidence="7 12" id="KW-0963">Cytoplasm</keyword>
<evidence type="ECO:0000256" key="2">
    <source>
        <dbReference type="ARBA" id="ARBA00004496"/>
    </source>
</evidence>
<evidence type="ECO:0000256" key="9">
    <source>
        <dbReference type="ARBA" id="ARBA00023102"/>
    </source>
</evidence>
<feature type="active site" description="Proton acceptor" evidence="12">
    <location>
        <position position="8"/>
    </location>
</feature>
<gene>
    <name evidence="12 15" type="primary">hisA</name>
    <name evidence="15" type="ORF">QR695_03185</name>
</gene>
<dbReference type="EC" id="5.3.1.16" evidence="5 12"/>
<accession>A0ABT7MKS2</accession>
<evidence type="ECO:0000256" key="13">
    <source>
        <dbReference type="RuleBase" id="RU003657"/>
    </source>
</evidence>
<feature type="active site" description="Proton donor" evidence="12">
    <location>
        <position position="126"/>
    </location>
</feature>
<proteinExistence type="inferred from homology"/>
<evidence type="ECO:0000256" key="4">
    <source>
        <dbReference type="ARBA" id="ARBA00009667"/>
    </source>
</evidence>
<comment type="pathway">
    <text evidence="3 12 14">Amino-acid biosynthesis; L-histidine biosynthesis; L-histidine from 5-phospho-alpha-D-ribose 1-diphosphate: step 4/9.</text>
</comment>
<protein>
    <recommendedName>
        <fullName evidence="6 12">1-(5-phosphoribosyl)-5-[(5-phosphoribosylamino)methylideneamino] imidazole-4-carboxamide isomerase</fullName>
        <ecNumber evidence="5 12">5.3.1.16</ecNumber>
    </recommendedName>
    <alternativeName>
        <fullName evidence="11 12">Phosphoribosylformimino-5-aminoimidazole carboxamide ribotide isomerase</fullName>
    </alternativeName>
</protein>
<keyword evidence="16" id="KW-1185">Reference proteome</keyword>
<dbReference type="HAMAP" id="MF_01014">
    <property type="entry name" value="HisA"/>
    <property type="match status" value="1"/>
</dbReference>
<dbReference type="InterPro" id="IPR023016">
    <property type="entry name" value="HisA/PriA"/>
</dbReference>
<dbReference type="NCBIfam" id="TIGR00007">
    <property type="entry name" value="1-(5-phosphoribosyl)-5-[(5-phosphoribosylamino)methylideneamino]imidazole-4-carboxamide isomerase"/>
    <property type="match status" value="1"/>
</dbReference>
<dbReference type="InterPro" id="IPR006062">
    <property type="entry name" value="His_biosynth"/>
</dbReference>
<dbReference type="Pfam" id="PF00977">
    <property type="entry name" value="His_biosynth"/>
    <property type="match status" value="1"/>
</dbReference>
<dbReference type="InterPro" id="IPR044524">
    <property type="entry name" value="Isoase_HisA-like"/>
</dbReference>
<evidence type="ECO:0000313" key="16">
    <source>
        <dbReference type="Proteomes" id="UP001230807"/>
    </source>
</evidence>
<dbReference type="Gene3D" id="3.20.20.70">
    <property type="entry name" value="Aldolase class I"/>
    <property type="match status" value="1"/>
</dbReference>
<evidence type="ECO:0000256" key="14">
    <source>
        <dbReference type="RuleBase" id="RU003658"/>
    </source>
</evidence>
<evidence type="ECO:0000256" key="8">
    <source>
        <dbReference type="ARBA" id="ARBA00022605"/>
    </source>
</evidence>
<evidence type="ECO:0000256" key="6">
    <source>
        <dbReference type="ARBA" id="ARBA00018464"/>
    </source>
</evidence>
<keyword evidence="9 12" id="KW-0368">Histidine biosynthesis</keyword>
<comment type="similarity">
    <text evidence="4 12 13">Belongs to the HisA/HisF family.</text>
</comment>
<evidence type="ECO:0000256" key="1">
    <source>
        <dbReference type="ARBA" id="ARBA00000901"/>
    </source>
</evidence>
<evidence type="ECO:0000256" key="7">
    <source>
        <dbReference type="ARBA" id="ARBA00022490"/>
    </source>
</evidence>
<dbReference type="PANTHER" id="PTHR43090:SF2">
    <property type="entry name" value="1-(5-PHOSPHORIBOSYL)-5-[(5-PHOSPHORIBOSYLAMINO)METHYLIDENEAMINO] IMIDAZOLE-4-CARBOXAMIDE ISOMERASE"/>
    <property type="match status" value="1"/>
</dbReference>
<organism evidence="15 16">
    <name type="scientific">Exiguobacterium mexicanum</name>
    <dbReference type="NCBI Taxonomy" id="340146"/>
    <lineage>
        <taxon>Bacteria</taxon>
        <taxon>Bacillati</taxon>
        <taxon>Bacillota</taxon>
        <taxon>Bacilli</taxon>
        <taxon>Bacillales</taxon>
        <taxon>Bacillales Family XII. Incertae Sedis</taxon>
        <taxon>Exiguobacterium</taxon>
    </lineage>
</organism>
<evidence type="ECO:0000256" key="12">
    <source>
        <dbReference type="HAMAP-Rule" id="MF_01014"/>
    </source>
</evidence>
<dbReference type="InterPro" id="IPR013785">
    <property type="entry name" value="Aldolase_TIM"/>
</dbReference>
<name>A0ABT7MKS2_9BACL</name>
<dbReference type="Proteomes" id="UP001230807">
    <property type="component" value="Unassembled WGS sequence"/>
</dbReference>
<dbReference type="RefSeq" id="WP_214719728.1">
    <property type="nucleotide sequence ID" value="NZ_CP183077.1"/>
</dbReference>
<evidence type="ECO:0000256" key="10">
    <source>
        <dbReference type="ARBA" id="ARBA00023235"/>
    </source>
</evidence>
<sequence length="237" mass="25486">MRLLPAIDLIDGKIVRLTEGDFNTEEQYGDPYEKLKEWQGRVPMLHLIDLEGAKAGEPRHLDVVRFAKTCGFFVQTGGGIRSEEALDAVMATGADRVLLGTKAFTDSDFLNRALAKYGDRVAVALDAYDGIVAVNGWQEATDLKDIDAAKGLVDRGVKTILYTDIGSDGKLNGPNLERMKALREAVSVTLIASGGVTTEADVEALQAAGIDEAVVGKALLSGQVSLDDLIEWEARHA</sequence>
<dbReference type="EMBL" id="JASWER010000001">
    <property type="protein sequence ID" value="MDL5376010.1"/>
    <property type="molecule type" value="Genomic_DNA"/>
</dbReference>
<dbReference type="GO" id="GO:0003949">
    <property type="term" value="F:1-(5-phosphoribosyl)-5-[(5-phosphoribosylamino)methylideneamino]imidazole-4-carboxamide isomerase activity"/>
    <property type="evidence" value="ECO:0007669"/>
    <property type="project" value="UniProtKB-EC"/>
</dbReference>
<dbReference type="InterPro" id="IPR011060">
    <property type="entry name" value="RibuloseP-bd_barrel"/>
</dbReference>
<evidence type="ECO:0000256" key="3">
    <source>
        <dbReference type="ARBA" id="ARBA00005133"/>
    </source>
</evidence>
<dbReference type="PANTHER" id="PTHR43090">
    <property type="entry name" value="1-(5-PHOSPHORIBOSYL)-5-[(5-PHOSPHORIBOSYLAMINO)METHYLIDENEAMINO] IMIDAZOLE-4-CARBOXAMIDE ISOMERASE"/>
    <property type="match status" value="1"/>
</dbReference>
<dbReference type="CDD" id="cd04732">
    <property type="entry name" value="HisA"/>
    <property type="match status" value="1"/>
</dbReference>
<evidence type="ECO:0000256" key="5">
    <source>
        <dbReference type="ARBA" id="ARBA00012550"/>
    </source>
</evidence>
<comment type="catalytic activity">
    <reaction evidence="1 12 14">
        <text>1-(5-phospho-beta-D-ribosyl)-5-[(5-phospho-beta-D-ribosylamino)methylideneamino]imidazole-4-carboxamide = 5-[(5-phospho-1-deoxy-D-ribulos-1-ylimino)methylamino]-1-(5-phospho-beta-D-ribosyl)imidazole-4-carboxamide</text>
        <dbReference type="Rhea" id="RHEA:15469"/>
        <dbReference type="ChEBI" id="CHEBI:58435"/>
        <dbReference type="ChEBI" id="CHEBI:58525"/>
        <dbReference type="EC" id="5.3.1.16"/>
    </reaction>
</comment>
<keyword evidence="10 12" id="KW-0413">Isomerase</keyword>
<comment type="subcellular location">
    <subcellularLocation>
        <location evidence="2 12 14">Cytoplasm</location>
    </subcellularLocation>
</comment>
<evidence type="ECO:0000313" key="15">
    <source>
        <dbReference type="EMBL" id="MDL5376010.1"/>
    </source>
</evidence>
<dbReference type="SUPFAM" id="SSF51366">
    <property type="entry name" value="Ribulose-phoshate binding barrel"/>
    <property type="match status" value="1"/>
</dbReference>